<reference evidence="2" key="1">
    <citation type="submission" date="2017-12" db="EMBL/GenBank/DDBJ databases">
        <title>High-resolution comparative analysis of great ape genomes.</title>
        <authorList>
            <person name="Pollen A."/>
            <person name="Hastie A."/>
            <person name="Hormozdiari F."/>
            <person name="Dougherty M."/>
            <person name="Liu R."/>
            <person name="Chaisson M."/>
            <person name="Hoppe E."/>
            <person name="Hill C."/>
            <person name="Pang A."/>
            <person name="Hillier L."/>
            <person name="Baker C."/>
            <person name="Armstrong J."/>
            <person name="Shendure J."/>
            <person name="Paten B."/>
            <person name="Wilson R."/>
            <person name="Chao H."/>
            <person name="Schneider V."/>
            <person name="Ventura M."/>
            <person name="Kronenberg Z."/>
            <person name="Murali S."/>
            <person name="Gordon D."/>
            <person name="Cantsilieris S."/>
            <person name="Munson K."/>
            <person name="Nelson B."/>
            <person name="Raja A."/>
            <person name="Underwood J."/>
            <person name="Diekhans M."/>
            <person name="Fiddes I."/>
            <person name="Haussler D."/>
            <person name="Eichler E."/>
        </authorList>
    </citation>
    <scope>NUCLEOTIDE SEQUENCE [LARGE SCALE GENOMIC DNA]</scope>
    <source>
        <strain evidence="2">Susie</strain>
    </source>
</reference>
<proteinExistence type="predicted"/>
<evidence type="ECO:0000313" key="2">
    <source>
        <dbReference type="EMBL" id="PNJ24245.1"/>
    </source>
</evidence>
<dbReference type="EMBL" id="NDHI03003546">
    <property type="protein sequence ID" value="PNJ24245.1"/>
    <property type="molecule type" value="Genomic_DNA"/>
</dbReference>
<protein>
    <submittedName>
        <fullName evidence="2">PRMT3 isoform 1</fullName>
    </submittedName>
</protein>
<dbReference type="AlphaFoldDB" id="A0A2J8SU10"/>
<organism evidence="2">
    <name type="scientific">Pongo abelii</name>
    <name type="common">Sumatran orangutan</name>
    <name type="synonym">Pongo pygmaeus abelii</name>
    <dbReference type="NCBI Taxonomy" id="9601"/>
    <lineage>
        <taxon>Eukaryota</taxon>
        <taxon>Metazoa</taxon>
        <taxon>Chordata</taxon>
        <taxon>Craniata</taxon>
        <taxon>Vertebrata</taxon>
        <taxon>Euteleostomi</taxon>
        <taxon>Mammalia</taxon>
        <taxon>Eutheria</taxon>
        <taxon>Euarchontoglires</taxon>
        <taxon>Primates</taxon>
        <taxon>Haplorrhini</taxon>
        <taxon>Catarrhini</taxon>
        <taxon>Hominidae</taxon>
        <taxon>Pongo</taxon>
    </lineage>
</organism>
<comment type="caution">
    <text evidence="2">The sequence shown here is derived from an EMBL/GenBank/DDBJ whole genome shotgun (WGS) entry which is preliminary data.</text>
</comment>
<evidence type="ECO:0000256" key="1">
    <source>
        <dbReference type="SAM" id="MobiDB-lite"/>
    </source>
</evidence>
<feature type="region of interest" description="Disordered" evidence="1">
    <location>
        <begin position="1"/>
        <end position="50"/>
    </location>
</feature>
<gene>
    <name evidence="2" type="ORF">CR201_G0040502</name>
</gene>
<accession>A0A2J8SU10</accession>
<name>A0A2J8SU10_PONAB</name>
<sequence>MCSLASGTTGGRGAVEDEEDLPELSDSGDEAAWEDEDDADLPHDKQQTPACSVTGYSHLLKKRFHTVSLSINLILTAWFINMDLNFMATLS</sequence>
<feature type="compositionally biased region" description="Acidic residues" evidence="1">
    <location>
        <begin position="16"/>
        <end position="39"/>
    </location>
</feature>